<organism evidence="7 8">
    <name type="scientific">Galbitalea soli</name>
    <dbReference type="NCBI Taxonomy" id="1268042"/>
    <lineage>
        <taxon>Bacteria</taxon>
        <taxon>Bacillati</taxon>
        <taxon>Actinomycetota</taxon>
        <taxon>Actinomycetes</taxon>
        <taxon>Micrococcales</taxon>
        <taxon>Microbacteriaceae</taxon>
        <taxon>Galbitalea</taxon>
    </lineage>
</organism>
<evidence type="ECO:0000313" key="7">
    <source>
        <dbReference type="EMBL" id="NEM90317.1"/>
    </source>
</evidence>
<comment type="caution">
    <text evidence="7">The sequence shown here is derived from an EMBL/GenBank/DDBJ whole genome shotgun (WGS) entry which is preliminary data.</text>
</comment>
<name>A0A7C9TNM5_9MICO</name>
<dbReference type="InterPro" id="IPR000073">
    <property type="entry name" value="AB_hydrolase_1"/>
</dbReference>
<feature type="domain" description="AB hydrolase-1" evidence="5">
    <location>
        <begin position="115"/>
        <end position="272"/>
    </location>
</feature>
<feature type="domain" description="Peptidase S33 tripeptidyl aminopeptidase-like C-terminal" evidence="6">
    <location>
        <begin position="462"/>
        <end position="563"/>
    </location>
</feature>
<feature type="compositionally biased region" description="Polar residues" evidence="4">
    <location>
        <begin position="288"/>
        <end position="297"/>
    </location>
</feature>
<keyword evidence="8" id="KW-1185">Reference proteome</keyword>
<protein>
    <submittedName>
        <fullName evidence="7">Alpha/beta hydrolase</fullName>
    </submittedName>
</protein>
<dbReference type="Pfam" id="PF00561">
    <property type="entry name" value="Abhydrolase_1"/>
    <property type="match status" value="1"/>
</dbReference>
<evidence type="ECO:0000256" key="3">
    <source>
        <dbReference type="ARBA" id="ARBA00022801"/>
    </source>
</evidence>
<dbReference type="InterPro" id="IPR051601">
    <property type="entry name" value="Serine_prot/Carboxylest_S33"/>
</dbReference>
<dbReference type="AlphaFoldDB" id="A0A7C9TNM5"/>
<dbReference type="RefSeq" id="WP_163471982.1">
    <property type="nucleotide sequence ID" value="NZ_JAAGWZ010000001.1"/>
</dbReference>
<keyword evidence="3 7" id="KW-0378">Hydrolase</keyword>
<dbReference type="GO" id="GO:0016787">
    <property type="term" value="F:hydrolase activity"/>
    <property type="evidence" value="ECO:0007669"/>
    <property type="project" value="UniProtKB-KW"/>
</dbReference>
<dbReference type="PANTHER" id="PTHR43248:SF29">
    <property type="entry name" value="TRIPEPTIDYL AMINOPEPTIDASE"/>
    <property type="match status" value="1"/>
</dbReference>
<gene>
    <name evidence="7" type="ORF">G3T37_02990</name>
</gene>
<evidence type="ECO:0000256" key="2">
    <source>
        <dbReference type="ARBA" id="ARBA00022729"/>
    </source>
</evidence>
<evidence type="ECO:0000259" key="6">
    <source>
        <dbReference type="Pfam" id="PF08386"/>
    </source>
</evidence>
<dbReference type="InterPro" id="IPR013595">
    <property type="entry name" value="Pept_S33_TAP-like_C"/>
</dbReference>
<dbReference type="EMBL" id="JAAGWZ010000001">
    <property type="protein sequence ID" value="NEM90317.1"/>
    <property type="molecule type" value="Genomic_DNA"/>
</dbReference>
<dbReference type="Proteomes" id="UP000479756">
    <property type="component" value="Unassembled WGS sequence"/>
</dbReference>
<evidence type="ECO:0000313" key="8">
    <source>
        <dbReference type="Proteomes" id="UP000479756"/>
    </source>
</evidence>
<dbReference type="PANTHER" id="PTHR43248">
    <property type="entry name" value="2-SUCCINYL-6-HYDROXY-2,4-CYCLOHEXADIENE-1-CARBOXYLATE SYNTHASE"/>
    <property type="match status" value="1"/>
</dbReference>
<dbReference type="Pfam" id="PF08386">
    <property type="entry name" value="Abhydrolase_4"/>
    <property type="match status" value="1"/>
</dbReference>
<keyword evidence="2" id="KW-0732">Signal</keyword>
<accession>A0A7C9TNM5</accession>
<evidence type="ECO:0000259" key="5">
    <source>
        <dbReference type="Pfam" id="PF00561"/>
    </source>
</evidence>
<dbReference type="Gene3D" id="3.40.50.1820">
    <property type="entry name" value="alpha/beta hydrolase"/>
    <property type="match status" value="1"/>
</dbReference>
<dbReference type="SUPFAM" id="SSF53474">
    <property type="entry name" value="alpha/beta-Hydrolases"/>
    <property type="match status" value="1"/>
</dbReference>
<comment type="similarity">
    <text evidence="1">Belongs to the peptidase S33 family.</text>
</comment>
<evidence type="ECO:0000256" key="4">
    <source>
        <dbReference type="SAM" id="MobiDB-lite"/>
    </source>
</evidence>
<evidence type="ECO:0000256" key="1">
    <source>
        <dbReference type="ARBA" id="ARBA00010088"/>
    </source>
</evidence>
<feature type="region of interest" description="Disordered" evidence="4">
    <location>
        <begin position="265"/>
        <end position="308"/>
    </location>
</feature>
<sequence>MDNEWPPPPPRRPRIRRSTLITIGVVVAVVSTSTVLSKVVGDAAGSFEAAPASAISAETQPFYTQKLHWNHCDSGLLCTTVSEPLDWFRPSGPRIDVALVKHPASGTRTGSLLVDPGGPGGSGTAMIEDSVLDAVDSTIARHFDVIGFDPRGVGASTPVTCYDSAGMDRYLYGILPGPIGSDRWIAADIARARAYSESCAENTGHLLAEVDSISVARDMDVIRAALGESRLNYLGYSYGSYLGTLYAGLFPTRVGRFVFDGAEDPWSGSSDDTPAGLSPFEGDEDMVDTQSLGSGQTPDVAARPAHPDTSQAVGFENALRSFVSACTHSRRIATDGRRCAVHGTVDQGMGEIKALLGRVAAHPLRASDGRLLGDATLAVAITGALYTTDTWPDLNDALRAAARGRADAAFSLADDYNDRDESGRYEDQSTVAGHAVDCLEYGSEFNVIEMRQAAEQFVHDAPVLGIYEAYGDADCAYWPYGPSFFPTPIHAPTAGPILVVGTTRDPATPYEDAVALSRQLRSAHLVTFDGDGHTAYAKGNDCVDGAVDDYLLHGALPAADPHCS</sequence>
<reference evidence="7 8" key="1">
    <citation type="journal article" date="2014" name="Int. J. Syst. Evol. Microbiol.">
        <title>Description of Galbitalea soli gen. nov., sp. nov., and Frondihabitans sucicola sp. nov.</title>
        <authorList>
            <person name="Kim S.J."/>
            <person name="Lim J.M."/>
            <person name="Ahn J.H."/>
            <person name="Weon H.Y."/>
            <person name="Hamada M."/>
            <person name="Suzuki K."/>
            <person name="Ahn T.Y."/>
            <person name="Kwon S.W."/>
        </authorList>
    </citation>
    <scope>NUCLEOTIDE SEQUENCE [LARGE SCALE GENOMIC DNA]</scope>
    <source>
        <strain evidence="7 8">NBRC 108727</strain>
    </source>
</reference>
<proteinExistence type="inferred from homology"/>
<dbReference type="InterPro" id="IPR029058">
    <property type="entry name" value="AB_hydrolase_fold"/>
</dbReference>